<evidence type="ECO:0000256" key="4">
    <source>
        <dbReference type="ARBA" id="ARBA00022723"/>
    </source>
</evidence>
<protein>
    <recommendedName>
        <fullName evidence="2 8">Pseudoazurin</fullName>
    </recommendedName>
</protein>
<dbReference type="GO" id="GO:0009055">
    <property type="term" value="F:electron transfer activity"/>
    <property type="evidence" value="ECO:0007669"/>
    <property type="project" value="InterPro"/>
</dbReference>
<evidence type="ECO:0000259" key="11">
    <source>
        <dbReference type="Pfam" id="PF00127"/>
    </source>
</evidence>
<dbReference type="InterPro" id="IPR002386">
    <property type="entry name" value="Amicyanin/Pseudoazurin"/>
</dbReference>
<dbReference type="CDD" id="cd04218">
    <property type="entry name" value="Pseudoazurin"/>
    <property type="match status" value="1"/>
</dbReference>
<dbReference type="GO" id="GO:0005507">
    <property type="term" value="F:copper ion binding"/>
    <property type="evidence" value="ECO:0007669"/>
    <property type="project" value="UniProtKB-UniRule"/>
</dbReference>
<proteinExistence type="predicted"/>
<comment type="subcellular location">
    <subcellularLocation>
        <location evidence="1">Periplasm</location>
    </subcellularLocation>
</comment>
<dbReference type="PRINTS" id="PR00156">
    <property type="entry name" value="COPPERBLUE"/>
</dbReference>
<dbReference type="GO" id="GO:0042597">
    <property type="term" value="C:periplasmic space"/>
    <property type="evidence" value="ECO:0007669"/>
    <property type="project" value="UniProtKB-SubCell"/>
</dbReference>
<feature type="domain" description="Blue (type 1) copper" evidence="11">
    <location>
        <begin position="24"/>
        <end position="110"/>
    </location>
</feature>
<feature type="chain" id="PRO_5037185122" description="Pseudoazurin" evidence="10">
    <location>
        <begin position="19"/>
        <end position="145"/>
    </location>
</feature>
<evidence type="ECO:0000313" key="12">
    <source>
        <dbReference type="EMBL" id="MBL6903361.1"/>
    </source>
</evidence>
<keyword evidence="4 9" id="KW-0479">Metal-binding</keyword>
<evidence type="ECO:0000256" key="2">
    <source>
        <dbReference type="ARBA" id="ARBA00016984"/>
    </source>
</evidence>
<accession>A0A937M2E5</accession>
<evidence type="ECO:0000313" key="13">
    <source>
        <dbReference type="Proteomes" id="UP000705230"/>
    </source>
</evidence>
<keyword evidence="6" id="KW-0249">Electron transport</keyword>
<feature type="binding site" evidence="9">
    <location>
        <position position="58"/>
    </location>
    <ligand>
        <name>Cu cation</name>
        <dbReference type="ChEBI" id="CHEBI:23378"/>
    </ligand>
</feature>
<feature type="binding site" evidence="9">
    <location>
        <position position="99"/>
    </location>
    <ligand>
        <name>Cu cation</name>
        <dbReference type="ChEBI" id="CHEBI:23378"/>
    </ligand>
</feature>
<dbReference type="PRINTS" id="PR00155">
    <property type="entry name" value="AMICYANIN"/>
</dbReference>
<dbReference type="SUPFAM" id="SSF49503">
    <property type="entry name" value="Cupredoxins"/>
    <property type="match status" value="1"/>
</dbReference>
<dbReference type="Pfam" id="PF00127">
    <property type="entry name" value="Copper-bind"/>
    <property type="match status" value="1"/>
</dbReference>
<evidence type="ECO:0000256" key="10">
    <source>
        <dbReference type="SAM" id="SignalP"/>
    </source>
</evidence>
<evidence type="ECO:0000256" key="9">
    <source>
        <dbReference type="PIRSR" id="PIRSR602386-1"/>
    </source>
</evidence>
<feature type="binding site" evidence="9">
    <location>
        <position position="104"/>
    </location>
    <ligand>
        <name>Cu cation</name>
        <dbReference type="ChEBI" id="CHEBI:23378"/>
    </ligand>
</feature>
<keyword evidence="5" id="KW-0574">Periplasm</keyword>
<dbReference type="Proteomes" id="UP000705230">
    <property type="component" value="Unassembled WGS sequence"/>
</dbReference>
<dbReference type="InterPro" id="IPR028871">
    <property type="entry name" value="BlueCu_1_BS"/>
</dbReference>
<dbReference type="InterPro" id="IPR000923">
    <property type="entry name" value="BlueCu_1"/>
</dbReference>
<keyword evidence="7 9" id="KW-0186">Copper</keyword>
<dbReference type="Gene3D" id="2.60.40.420">
    <property type="entry name" value="Cupredoxins - blue copper proteins"/>
    <property type="match status" value="1"/>
</dbReference>
<dbReference type="AlphaFoldDB" id="A0A937M2E5"/>
<keyword evidence="10" id="KW-0732">Signal</keyword>
<name>A0A937M2E5_9GAMM</name>
<evidence type="ECO:0000256" key="1">
    <source>
        <dbReference type="ARBA" id="ARBA00004418"/>
    </source>
</evidence>
<comment type="caution">
    <text evidence="12">The sequence shown here is derived from an EMBL/GenBank/DDBJ whole genome shotgun (WGS) entry which is preliminary data.</text>
</comment>
<dbReference type="EMBL" id="JADHSG010000004">
    <property type="protein sequence ID" value="MBL6903361.1"/>
    <property type="molecule type" value="Genomic_DNA"/>
</dbReference>
<evidence type="ECO:0000256" key="3">
    <source>
        <dbReference type="ARBA" id="ARBA00022448"/>
    </source>
</evidence>
<evidence type="ECO:0000256" key="5">
    <source>
        <dbReference type="ARBA" id="ARBA00022764"/>
    </source>
</evidence>
<sequence length="145" mass="15828">MKKLLLLSLLIINFNAFTADYSVKMLNQGSSGVMVFEPAVLKINKGDTVNFISTDAAHNSASLPGMIPTGATSWSSELSQDISVTFDIEGLYAYQCTPHAVMAMVGVIQVGENPSNLNQVMSQAENMKPMFLMNKDRLTDYISQL</sequence>
<comment type="cofactor">
    <cofactor evidence="9">
        <name>Cu cation</name>
        <dbReference type="ChEBI" id="CHEBI:23378"/>
    </cofactor>
    <text evidence="9">Binds 1 copper ion per subunit.</text>
</comment>
<keyword evidence="3" id="KW-0813">Transport</keyword>
<reference evidence="12" key="1">
    <citation type="submission" date="2020-10" db="EMBL/GenBank/DDBJ databases">
        <title>Microbiome of the Black Sea water column analyzed by genome centric metagenomics.</title>
        <authorList>
            <person name="Cabello-Yeves P.J."/>
            <person name="Callieri C."/>
            <person name="Picazo A."/>
            <person name="Mehrshad M."/>
            <person name="Haro-Moreno J.M."/>
            <person name="Roda-Garcia J."/>
            <person name="Dzembekova N."/>
            <person name="Slabakova V."/>
            <person name="Slabakova N."/>
            <person name="Moncheva S."/>
            <person name="Rodriguez-Valera F."/>
        </authorList>
    </citation>
    <scope>NUCLEOTIDE SEQUENCE</scope>
    <source>
        <strain evidence="12">BS30m-G43</strain>
    </source>
</reference>
<dbReference type="NCBIfam" id="TIGR02375">
    <property type="entry name" value="pseudoazurin"/>
    <property type="match status" value="1"/>
</dbReference>
<gene>
    <name evidence="12" type="ORF">ISR29_04085</name>
</gene>
<evidence type="ECO:0000256" key="8">
    <source>
        <dbReference type="NCBIfam" id="TIGR02375"/>
    </source>
</evidence>
<dbReference type="InterPro" id="IPR008972">
    <property type="entry name" value="Cupredoxin"/>
</dbReference>
<evidence type="ECO:0000256" key="7">
    <source>
        <dbReference type="ARBA" id="ARBA00023008"/>
    </source>
</evidence>
<dbReference type="InterPro" id="IPR001235">
    <property type="entry name" value="Copper_blue_Plastocyanin"/>
</dbReference>
<dbReference type="InterPro" id="IPR012745">
    <property type="entry name" value="Pseudoazurin"/>
</dbReference>
<feature type="binding site" evidence="9">
    <location>
        <position position="96"/>
    </location>
    <ligand>
        <name>Cu cation</name>
        <dbReference type="ChEBI" id="CHEBI:23378"/>
    </ligand>
</feature>
<dbReference type="PROSITE" id="PS00196">
    <property type="entry name" value="COPPER_BLUE"/>
    <property type="match status" value="1"/>
</dbReference>
<organism evidence="12 13">
    <name type="scientific">SAR86 cluster bacterium</name>
    <dbReference type="NCBI Taxonomy" id="2030880"/>
    <lineage>
        <taxon>Bacteria</taxon>
        <taxon>Pseudomonadati</taxon>
        <taxon>Pseudomonadota</taxon>
        <taxon>Gammaproteobacteria</taxon>
        <taxon>SAR86 cluster</taxon>
    </lineage>
</organism>
<feature type="signal peptide" evidence="10">
    <location>
        <begin position="1"/>
        <end position="18"/>
    </location>
</feature>
<evidence type="ECO:0000256" key="6">
    <source>
        <dbReference type="ARBA" id="ARBA00022982"/>
    </source>
</evidence>